<keyword evidence="3" id="KW-1185">Reference proteome</keyword>
<dbReference type="AlphaFoldDB" id="A0AAW0U425"/>
<protein>
    <submittedName>
        <fullName evidence="2">Uncharacterized protein</fullName>
    </submittedName>
</protein>
<dbReference type="Proteomes" id="UP001487740">
    <property type="component" value="Unassembled WGS sequence"/>
</dbReference>
<dbReference type="EMBL" id="JARAKH010000018">
    <property type="protein sequence ID" value="KAK8394813.1"/>
    <property type="molecule type" value="Genomic_DNA"/>
</dbReference>
<evidence type="ECO:0000256" key="1">
    <source>
        <dbReference type="SAM" id="MobiDB-lite"/>
    </source>
</evidence>
<feature type="region of interest" description="Disordered" evidence="1">
    <location>
        <begin position="63"/>
        <end position="138"/>
    </location>
</feature>
<reference evidence="2 3" key="1">
    <citation type="submission" date="2023-03" db="EMBL/GenBank/DDBJ databases">
        <title>High-quality genome of Scylla paramamosain provides insights in environmental adaptation.</title>
        <authorList>
            <person name="Zhang L."/>
        </authorList>
    </citation>
    <scope>NUCLEOTIDE SEQUENCE [LARGE SCALE GENOMIC DNA]</scope>
    <source>
        <strain evidence="2">LZ_2023a</strain>
        <tissue evidence="2">Muscle</tissue>
    </source>
</reference>
<evidence type="ECO:0000313" key="2">
    <source>
        <dbReference type="EMBL" id="KAK8394813.1"/>
    </source>
</evidence>
<proteinExistence type="predicted"/>
<name>A0AAW0U425_SCYPA</name>
<feature type="compositionally biased region" description="Basic and acidic residues" evidence="1">
    <location>
        <begin position="105"/>
        <end position="129"/>
    </location>
</feature>
<feature type="region of interest" description="Disordered" evidence="1">
    <location>
        <begin position="25"/>
        <end position="44"/>
    </location>
</feature>
<gene>
    <name evidence="2" type="ORF">O3P69_005943</name>
</gene>
<accession>A0AAW0U425</accession>
<comment type="caution">
    <text evidence="2">The sequence shown here is derived from an EMBL/GenBank/DDBJ whole genome shotgun (WGS) entry which is preliminary data.</text>
</comment>
<organism evidence="2 3">
    <name type="scientific">Scylla paramamosain</name>
    <name type="common">Mud crab</name>
    <dbReference type="NCBI Taxonomy" id="85552"/>
    <lineage>
        <taxon>Eukaryota</taxon>
        <taxon>Metazoa</taxon>
        <taxon>Ecdysozoa</taxon>
        <taxon>Arthropoda</taxon>
        <taxon>Crustacea</taxon>
        <taxon>Multicrustacea</taxon>
        <taxon>Malacostraca</taxon>
        <taxon>Eumalacostraca</taxon>
        <taxon>Eucarida</taxon>
        <taxon>Decapoda</taxon>
        <taxon>Pleocyemata</taxon>
        <taxon>Brachyura</taxon>
        <taxon>Eubrachyura</taxon>
        <taxon>Portunoidea</taxon>
        <taxon>Portunidae</taxon>
        <taxon>Portuninae</taxon>
        <taxon>Scylla</taxon>
    </lineage>
</organism>
<feature type="compositionally biased region" description="Polar residues" evidence="1">
    <location>
        <begin position="63"/>
        <end position="72"/>
    </location>
</feature>
<evidence type="ECO:0000313" key="3">
    <source>
        <dbReference type="Proteomes" id="UP001487740"/>
    </source>
</evidence>
<feature type="compositionally biased region" description="Low complexity" evidence="1">
    <location>
        <begin position="35"/>
        <end position="44"/>
    </location>
</feature>
<sequence length="138" mass="14836">MAGWLAGWLAGPTYVWLWRDKADVSEPNDPRQPLSSSSPRATTSAAAVAAAITTTIYLQTPTVPQSTSTLENISCKGGKKSMPPPSLAQLSGPASHCSQPYTTPDKGRYLPWRDDADSSARNRQRERVSRPISSPAPV</sequence>